<organism evidence="1 2">
    <name type="scientific">Actinobacillus pleuropneumoniae</name>
    <name type="common">Haemophilus pleuropneumoniae</name>
    <dbReference type="NCBI Taxonomy" id="715"/>
    <lineage>
        <taxon>Bacteria</taxon>
        <taxon>Pseudomonadati</taxon>
        <taxon>Pseudomonadota</taxon>
        <taxon>Gammaproteobacteria</taxon>
        <taxon>Pasteurellales</taxon>
        <taxon>Pasteurellaceae</taxon>
        <taxon>Actinobacillus</taxon>
    </lineage>
</organism>
<accession>A0A9Q4H7M0</accession>
<name>A0A9Q4H7M0_ACTPL</name>
<gene>
    <name evidence="1" type="ORF">OYG11_13220</name>
</gene>
<dbReference type="AlphaFoldDB" id="A0A9Q4H7M0"/>
<evidence type="ECO:0000313" key="1">
    <source>
        <dbReference type="EMBL" id="MCY6525152.1"/>
    </source>
</evidence>
<dbReference type="EMBL" id="JAPQFC010001427">
    <property type="protein sequence ID" value="MCY6525152.1"/>
    <property type="molecule type" value="Genomic_DNA"/>
</dbReference>
<reference evidence="1" key="1">
    <citation type="journal article" date="2021" name="Vet Sci">
        <title>O-Serogroups and Pathovirotypes of Escherichia coli Isolated from Post-Weaning Piglets Showing Diarrhoea and/or Oedema in South Korea.</title>
        <authorList>
            <person name="Byun J.W."/>
            <person name="Moon B.Y."/>
            <person name="Do K.H."/>
            <person name="Lee K."/>
            <person name="Lee H.Y."/>
            <person name="Kim W.I."/>
            <person name="So B."/>
            <person name="Lee W.K."/>
        </authorList>
    </citation>
    <scope>NUCLEOTIDE SEQUENCE</scope>
    <source>
        <strain evidence="1">84/14</strain>
    </source>
</reference>
<comment type="caution">
    <text evidence="1">The sequence shown here is derived from an EMBL/GenBank/DDBJ whole genome shotgun (WGS) entry which is preliminary data.</text>
</comment>
<reference evidence="1" key="2">
    <citation type="submission" date="2022-12" db="EMBL/GenBank/DDBJ databases">
        <authorList>
            <person name="Kardos G."/>
            <person name="Sarkozi R."/>
            <person name="Laczko L."/>
            <person name="Marton S."/>
            <person name="Makrai L."/>
            <person name="Banyai K."/>
            <person name="Fodor L."/>
        </authorList>
    </citation>
    <scope>NUCLEOTIDE SEQUENCE</scope>
    <source>
        <strain evidence="1">84/14</strain>
    </source>
</reference>
<protein>
    <submittedName>
        <fullName evidence="1">Uncharacterized protein</fullName>
    </submittedName>
</protein>
<dbReference type="Proteomes" id="UP001077788">
    <property type="component" value="Unassembled WGS sequence"/>
</dbReference>
<feature type="non-terminal residue" evidence="1">
    <location>
        <position position="1"/>
    </location>
</feature>
<dbReference type="RefSeq" id="WP_267992597.1">
    <property type="nucleotide sequence ID" value="NZ_JAPQFC010001427.1"/>
</dbReference>
<proteinExistence type="predicted"/>
<evidence type="ECO:0000313" key="2">
    <source>
        <dbReference type="Proteomes" id="UP001077788"/>
    </source>
</evidence>
<sequence>FHCAGLPKMEALHFGEGNGYPHKPPTPTVHTDKREVAERLASEMVHICAIVPFKHQVQEEKHE</sequence>